<dbReference type="Pfam" id="PF00011">
    <property type="entry name" value="HSP20"/>
    <property type="match status" value="1"/>
</dbReference>
<feature type="domain" description="SHSP" evidence="3">
    <location>
        <begin position="27"/>
        <end position="141"/>
    </location>
</feature>
<name>A0A2M9FX01_9PROT</name>
<keyword evidence="5" id="KW-1185">Reference proteome</keyword>
<dbReference type="CDD" id="cd06464">
    <property type="entry name" value="ACD_sHsps-like"/>
    <property type="match status" value="1"/>
</dbReference>
<accession>A0A2M9FX01</accession>
<dbReference type="PANTHER" id="PTHR11527">
    <property type="entry name" value="HEAT-SHOCK PROTEIN 20 FAMILY MEMBER"/>
    <property type="match status" value="1"/>
</dbReference>
<comment type="similarity">
    <text evidence="1 2">Belongs to the small heat shock protein (HSP20) family.</text>
</comment>
<sequence>MVEKSETTPAGPDMWAQMMAPVRHLGRQVADLFAPSSEATGSDDAYEITVELPGVKDSDISVEVDDRRVTVSGKKDSSREEKDKSYYFSERVYGSFTRSFRVPDDADLDRIEATHTDGVLKISIPRRSKGPARRMIKVGKD</sequence>
<dbReference type="RefSeq" id="WP_109794586.1">
    <property type="nucleotide sequence ID" value="NZ_PHIG01000052.1"/>
</dbReference>
<evidence type="ECO:0000256" key="2">
    <source>
        <dbReference type="RuleBase" id="RU003616"/>
    </source>
</evidence>
<dbReference type="OrthoDB" id="9808910at2"/>
<protein>
    <submittedName>
        <fullName evidence="4">Glutamyl-tRNA amidotransferase</fullName>
    </submittedName>
</protein>
<dbReference type="InterPro" id="IPR008978">
    <property type="entry name" value="HSP20-like_chaperone"/>
</dbReference>
<evidence type="ECO:0000256" key="1">
    <source>
        <dbReference type="PROSITE-ProRule" id="PRU00285"/>
    </source>
</evidence>
<evidence type="ECO:0000313" key="4">
    <source>
        <dbReference type="EMBL" id="PJK27990.1"/>
    </source>
</evidence>
<dbReference type="AlphaFoldDB" id="A0A2M9FX01"/>
<proteinExistence type="inferred from homology"/>
<evidence type="ECO:0000259" key="3">
    <source>
        <dbReference type="PROSITE" id="PS01031"/>
    </source>
</evidence>
<dbReference type="EMBL" id="PHIG01000052">
    <property type="protein sequence ID" value="PJK27990.1"/>
    <property type="molecule type" value="Genomic_DNA"/>
</dbReference>
<dbReference type="Proteomes" id="UP000229498">
    <property type="component" value="Unassembled WGS sequence"/>
</dbReference>
<dbReference type="GO" id="GO:0016740">
    <property type="term" value="F:transferase activity"/>
    <property type="evidence" value="ECO:0007669"/>
    <property type="project" value="UniProtKB-KW"/>
</dbReference>
<evidence type="ECO:0000313" key="5">
    <source>
        <dbReference type="Proteomes" id="UP000229498"/>
    </source>
</evidence>
<organism evidence="4 5">
    <name type="scientific">Minwuia thermotolerans</name>
    <dbReference type="NCBI Taxonomy" id="2056226"/>
    <lineage>
        <taxon>Bacteria</taxon>
        <taxon>Pseudomonadati</taxon>
        <taxon>Pseudomonadota</taxon>
        <taxon>Alphaproteobacteria</taxon>
        <taxon>Minwuiales</taxon>
        <taxon>Minwuiaceae</taxon>
        <taxon>Minwuia</taxon>
    </lineage>
</organism>
<dbReference type="Gene3D" id="2.60.40.790">
    <property type="match status" value="1"/>
</dbReference>
<gene>
    <name evidence="4" type="ORF">CVT23_19440</name>
</gene>
<keyword evidence="4" id="KW-0808">Transferase</keyword>
<reference evidence="4 5" key="1">
    <citation type="submission" date="2017-11" db="EMBL/GenBank/DDBJ databases">
        <title>Draft genome sequence of Rhizobiales bacterium SY3-13.</title>
        <authorList>
            <person name="Sun C."/>
        </authorList>
    </citation>
    <scope>NUCLEOTIDE SEQUENCE [LARGE SCALE GENOMIC DNA]</scope>
    <source>
        <strain evidence="4 5">SY3-13</strain>
    </source>
</reference>
<comment type="caution">
    <text evidence="4">The sequence shown here is derived from an EMBL/GenBank/DDBJ whole genome shotgun (WGS) entry which is preliminary data.</text>
</comment>
<dbReference type="PROSITE" id="PS01031">
    <property type="entry name" value="SHSP"/>
    <property type="match status" value="1"/>
</dbReference>
<dbReference type="InterPro" id="IPR031107">
    <property type="entry name" value="Small_HSP"/>
</dbReference>
<dbReference type="SUPFAM" id="SSF49764">
    <property type="entry name" value="HSP20-like chaperones"/>
    <property type="match status" value="1"/>
</dbReference>
<dbReference type="InterPro" id="IPR002068">
    <property type="entry name" value="A-crystallin/Hsp20_dom"/>
</dbReference>